<dbReference type="OrthoDB" id="3002933at2759"/>
<organism evidence="1 2">
    <name type="scientific">Hebeloma cylindrosporum</name>
    <dbReference type="NCBI Taxonomy" id="76867"/>
    <lineage>
        <taxon>Eukaryota</taxon>
        <taxon>Fungi</taxon>
        <taxon>Dikarya</taxon>
        <taxon>Basidiomycota</taxon>
        <taxon>Agaricomycotina</taxon>
        <taxon>Agaricomycetes</taxon>
        <taxon>Agaricomycetidae</taxon>
        <taxon>Agaricales</taxon>
        <taxon>Agaricineae</taxon>
        <taxon>Hymenogastraceae</taxon>
        <taxon>Hebeloma</taxon>
    </lineage>
</organism>
<name>A0A0C3C611_HEBCY</name>
<dbReference type="EMBL" id="KN831785">
    <property type="protein sequence ID" value="KIM39659.1"/>
    <property type="molecule type" value="Genomic_DNA"/>
</dbReference>
<dbReference type="Proteomes" id="UP000053424">
    <property type="component" value="Unassembled WGS sequence"/>
</dbReference>
<reference evidence="2" key="2">
    <citation type="submission" date="2015-01" db="EMBL/GenBank/DDBJ databases">
        <title>Evolutionary Origins and Diversification of the Mycorrhizal Mutualists.</title>
        <authorList>
            <consortium name="DOE Joint Genome Institute"/>
            <consortium name="Mycorrhizal Genomics Consortium"/>
            <person name="Kohler A."/>
            <person name="Kuo A."/>
            <person name="Nagy L.G."/>
            <person name="Floudas D."/>
            <person name="Copeland A."/>
            <person name="Barry K.W."/>
            <person name="Cichocki N."/>
            <person name="Veneault-Fourrey C."/>
            <person name="LaButti K."/>
            <person name="Lindquist E.A."/>
            <person name="Lipzen A."/>
            <person name="Lundell T."/>
            <person name="Morin E."/>
            <person name="Murat C."/>
            <person name="Riley R."/>
            <person name="Ohm R."/>
            <person name="Sun H."/>
            <person name="Tunlid A."/>
            <person name="Henrissat B."/>
            <person name="Grigoriev I.V."/>
            <person name="Hibbett D.S."/>
            <person name="Martin F."/>
        </authorList>
    </citation>
    <scope>NUCLEOTIDE SEQUENCE [LARGE SCALE GENOMIC DNA]</scope>
    <source>
        <strain evidence="2">h7</strain>
    </source>
</reference>
<gene>
    <name evidence="1" type="ORF">M413DRAFT_194663</name>
</gene>
<protein>
    <submittedName>
        <fullName evidence="1">Uncharacterized protein</fullName>
    </submittedName>
</protein>
<sequence length="163" mass="18077">MNDSEEPEVLSIGCLYLAGFAQARAPHVGLIIPSSTSTGTLVHIRIDRESSSSPNWARQVRTQKIEGDMFLTSLLKIGGPTARELLIEVSKEVPVPENNEFGECFPWVMALVRILHERGVVEVSCVDDLATEFAEFIEGNKGYARRDRFPRVATSKFCSVACY</sequence>
<reference evidence="1 2" key="1">
    <citation type="submission" date="2014-04" db="EMBL/GenBank/DDBJ databases">
        <authorList>
            <consortium name="DOE Joint Genome Institute"/>
            <person name="Kuo A."/>
            <person name="Gay G."/>
            <person name="Dore J."/>
            <person name="Kohler A."/>
            <person name="Nagy L.G."/>
            <person name="Floudas D."/>
            <person name="Copeland A."/>
            <person name="Barry K.W."/>
            <person name="Cichocki N."/>
            <person name="Veneault-Fourrey C."/>
            <person name="LaButti K."/>
            <person name="Lindquist E.A."/>
            <person name="Lipzen A."/>
            <person name="Lundell T."/>
            <person name="Morin E."/>
            <person name="Murat C."/>
            <person name="Sun H."/>
            <person name="Tunlid A."/>
            <person name="Henrissat B."/>
            <person name="Grigoriev I.V."/>
            <person name="Hibbett D.S."/>
            <person name="Martin F."/>
            <person name="Nordberg H.P."/>
            <person name="Cantor M.N."/>
            <person name="Hua S.X."/>
        </authorList>
    </citation>
    <scope>NUCLEOTIDE SEQUENCE [LARGE SCALE GENOMIC DNA]</scope>
    <source>
        <strain evidence="2">h7</strain>
    </source>
</reference>
<dbReference type="AlphaFoldDB" id="A0A0C3C611"/>
<accession>A0A0C3C611</accession>
<dbReference type="HOGENOM" id="CLU_1661850_0_0_1"/>
<proteinExistence type="predicted"/>
<keyword evidence="2" id="KW-1185">Reference proteome</keyword>
<evidence type="ECO:0000313" key="2">
    <source>
        <dbReference type="Proteomes" id="UP000053424"/>
    </source>
</evidence>
<evidence type="ECO:0000313" key="1">
    <source>
        <dbReference type="EMBL" id="KIM39659.1"/>
    </source>
</evidence>